<dbReference type="PROSITE" id="PS50132">
    <property type="entry name" value="RGS"/>
    <property type="match status" value="1"/>
</dbReference>
<feature type="region of interest" description="Disordered" evidence="1">
    <location>
        <begin position="69"/>
        <end position="97"/>
    </location>
</feature>
<dbReference type="InterPro" id="IPR016137">
    <property type="entry name" value="RGS"/>
</dbReference>
<organism evidence="3 4">
    <name type="scientific">Heterodera trifolii</name>
    <dbReference type="NCBI Taxonomy" id="157864"/>
    <lineage>
        <taxon>Eukaryota</taxon>
        <taxon>Metazoa</taxon>
        <taxon>Ecdysozoa</taxon>
        <taxon>Nematoda</taxon>
        <taxon>Chromadorea</taxon>
        <taxon>Rhabditida</taxon>
        <taxon>Tylenchina</taxon>
        <taxon>Tylenchomorpha</taxon>
        <taxon>Tylenchoidea</taxon>
        <taxon>Heteroderidae</taxon>
        <taxon>Heteroderinae</taxon>
        <taxon>Heterodera</taxon>
    </lineage>
</organism>
<keyword evidence="4" id="KW-1185">Reference proteome</keyword>
<feature type="domain" description="RGS" evidence="2">
    <location>
        <begin position="253"/>
        <end position="369"/>
    </location>
</feature>
<dbReference type="FunFam" id="1.10.167.10:FF:000001">
    <property type="entry name" value="Putative regulator of g-protein signaling 12"/>
    <property type="match status" value="1"/>
</dbReference>
<reference evidence="3 4" key="1">
    <citation type="submission" date="2024-10" db="EMBL/GenBank/DDBJ databases">
        <authorList>
            <person name="Kim D."/>
        </authorList>
    </citation>
    <scope>NUCLEOTIDE SEQUENCE [LARGE SCALE GENOMIC DNA]</scope>
    <source>
        <strain evidence="3">BH-2024</strain>
    </source>
</reference>
<evidence type="ECO:0000256" key="1">
    <source>
        <dbReference type="SAM" id="MobiDB-lite"/>
    </source>
</evidence>
<dbReference type="InterPro" id="IPR024066">
    <property type="entry name" value="RGS_subdom1/3"/>
</dbReference>
<dbReference type="SMART" id="SM00315">
    <property type="entry name" value="RGS"/>
    <property type="match status" value="1"/>
</dbReference>
<proteinExistence type="predicted"/>
<dbReference type="Pfam" id="PF00615">
    <property type="entry name" value="RGS"/>
    <property type="match status" value="1"/>
</dbReference>
<feature type="region of interest" description="Disordered" evidence="1">
    <location>
        <begin position="110"/>
        <end position="197"/>
    </location>
</feature>
<feature type="compositionally biased region" description="Low complexity" evidence="1">
    <location>
        <begin position="144"/>
        <end position="197"/>
    </location>
</feature>
<feature type="compositionally biased region" description="Low complexity" evidence="1">
    <location>
        <begin position="88"/>
        <end position="97"/>
    </location>
</feature>
<gene>
    <name evidence="3" type="ORF">niasHT_038480</name>
</gene>
<accession>A0ABD2IQW5</accession>
<dbReference type="SUPFAM" id="SSF48097">
    <property type="entry name" value="Regulator of G-protein signaling, RGS"/>
    <property type="match status" value="1"/>
</dbReference>
<name>A0ABD2IQW5_9BILA</name>
<evidence type="ECO:0000259" key="2">
    <source>
        <dbReference type="PROSITE" id="PS50132"/>
    </source>
</evidence>
<evidence type="ECO:0000313" key="3">
    <source>
        <dbReference type="EMBL" id="KAL3082414.1"/>
    </source>
</evidence>
<dbReference type="Gene3D" id="1.10.196.10">
    <property type="match status" value="1"/>
</dbReference>
<sequence length="378" mass="41544">MPCHANWPIKVPSSSSFVNVWCVKERNCATNSSSTKVDHDDDDDGNKDNNKDGNSSCCCGGEQSQAQKHGRKCSQNSNGSNHKKKKNSTSYSNHSHSNCNTNNYSNSNCWVAQPPQQTTTIGDGVVGGSGGRNSSEGEEAANGAAAQAQAVAVEQPAATATAQPSQAVTATTTAAAEVQQTEQQPTAATQHHQQQQQHKSVGQMLLKLLPCNCSSIGSGGRFRFGSDGIGGVSNLEFIDDKASFEEVAAWGVNFDRLMKNKNGQKYFAEFLKSEYSDENILFWQACEELKRERNTEKIEEKARIIYEDFISILSPKEVSLDSRVREIINRNMVSPSAHTFDEAQNQIYTLMQRDSYPRFIASTLYKQILSSYGHMEDL</sequence>
<dbReference type="PRINTS" id="PR01301">
    <property type="entry name" value="RGSPROTEIN"/>
</dbReference>
<dbReference type="InterPro" id="IPR044926">
    <property type="entry name" value="RGS_subdomain_2"/>
</dbReference>
<dbReference type="Gene3D" id="1.10.167.10">
    <property type="entry name" value="Regulator of G-protein Signalling 4, domain 2"/>
    <property type="match status" value="1"/>
</dbReference>
<dbReference type="PANTHER" id="PTHR10845:SF192">
    <property type="entry name" value="DOUBLE HIT, ISOFORM B"/>
    <property type="match status" value="1"/>
</dbReference>
<feature type="region of interest" description="Disordered" evidence="1">
    <location>
        <begin position="31"/>
        <end position="54"/>
    </location>
</feature>
<dbReference type="Proteomes" id="UP001620626">
    <property type="component" value="Unassembled WGS sequence"/>
</dbReference>
<evidence type="ECO:0000313" key="4">
    <source>
        <dbReference type="Proteomes" id="UP001620626"/>
    </source>
</evidence>
<dbReference type="InterPro" id="IPR036305">
    <property type="entry name" value="RGS_sf"/>
</dbReference>
<comment type="caution">
    <text evidence="3">The sequence shown here is derived from an EMBL/GenBank/DDBJ whole genome shotgun (WGS) entry which is preliminary data.</text>
</comment>
<dbReference type="AlphaFoldDB" id="A0ABD2IQW5"/>
<protein>
    <recommendedName>
        <fullName evidence="2">RGS domain-containing protein</fullName>
    </recommendedName>
</protein>
<dbReference type="EMBL" id="JBICBT010001110">
    <property type="protein sequence ID" value="KAL3082414.1"/>
    <property type="molecule type" value="Genomic_DNA"/>
</dbReference>
<dbReference type="PANTHER" id="PTHR10845">
    <property type="entry name" value="REGULATOR OF G PROTEIN SIGNALING"/>
    <property type="match status" value="1"/>
</dbReference>